<keyword evidence="5" id="KW-1185">Reference proteome</keyword>
<feature type="compositionally biased region" description="Basic and acidic residues" evidence="2">
    <location>
        <begin position="292"/>
        <end position="306"/>
    </location>
</feature>
<feature type="domain" description="PPIase cyclophilin-type" evidence="3">
    <location>
        <begin position="128"/>
        <end position="279"/>
    </location>
</feature>
<feature type="compositionally biased region" description="Low complexity" evidence="2">
    <location>
        <begin position="456"/>
        <end position="490"/>
    </location>
</feature>
<dbReference type="PANTHER" id="PTHR11071:SF561">
    <property type="entry name" value="PEPTIDYL-PROLYL CIS-TRANS ISOMERASE D-RELATED"/>
    <property type="match status" value="1"/>
</dbReference>
<dbReference type="Pfam" id="PF00160">
    <property type="entry name" value="Pro_isomerase"/>
    <property type="match status" value="1"/>
</dbReference>
<sequence>MRQIRNHLKVEGKGKGGKEKHCVLRGPILLKRRKFKNLTVYDPFREVDPDKRMMLHWQSMMPERTFFEDLHDQSRWLTGDGIAKDTETLIKKLNLSKERGPSSLRELEPMYWEKPAKHWGAREQENEDNVKFTPNSFFNSSSELETFSDQEFQQFDAVPNLWIKAKDGIGDISELFAFKLFECSSAVGRMDHLLKLWPFSDESPKLKHDRPGLLSMGIANQDGCGSLFSVTLKADHRLDRKCVVFGTLVDGHDMLKRIENAGNEEGKPTVTVKIVNSGEVKDDKKKGNKLKLGKDTVEANNHEERPKGKHRKSSKKGRKRRRYFKSESDSSSDTDSSESYSAFDSDASSLRDTSSSSDDRHTKRKRSKKDGHRYIKRKDKRCKRNDKKAKHRSKKSSPRSLSRSATASPPRRRVTGSPPHASSRRSSLKSASRSPVRPSRRSLSRNSGKPSRRSPSRSPIRLPRISASRSSGRATPRRIPSPSPARAASRSNRRSYTRSPVKSGCGVRTPVPDRCRSSSRRPVDGSPQRIRRGRGFSDRYTYARRYRSRSPYCSSVRSYRYGGRSDYGRYSSYRRSPRRYRSPPKGRAPLSVPLCWQVIMESCLNRTRFTGLVWFTLLKVLNFTCALHV</sequence>
<dbReference type="Gene3D" id="2.40.100.10">
    <property type="entry name" value="Cyclophilin-like"/>
    <property type="match status" value="1"/>
</dbReference>
<feature type="compositionally biased region" description="Low complexity" evidence="2">
    <location>
        <begin position="337"/>
        <end position="356"/>
    </location>
</feature>
<comment type="similarity">
    <text evidence="1">Belongs to the cyclophilin-type PPIase family.</text>
</comment>
<comment type="caution">
    <text evidence="4">The sequence shown here is derived from an EMBL/GenBank/DDBJ whole genome shotgun (WGS) entry which is preliminary data.</text>
</comment>
<gene>
    <name evidence="4" type="ORF">Adt_46634</name>
</gene>
<protein>
    <submittedName>
        <fullName evidence="4">Peptidylprolyl isomerase</fullName>
    </submittedName>
</protein>
<accession>A0ABD1NYS5</accession>
<evidence type="ECO:0000313" key="5">
    <source>
        <dbReference type="Proteomes" id="UP001604336"/>
    </source>
</evidence>
<name>A0ABD1NYS5_9LAMI</name>
<reference evidence="5" key="1">
    <citation type="submission" date="2024-07" db="EMBL/GenBank/DDBJ databases">
        <title>Two chromosome-level genome assemblies of Korean endemic species Abeliophyllum distichum and Forsythia ovata (Oleaceae).</title>
        <authorList>
            <person name="Jang H."/>
        </authorList>
    </citation>
    <scope>NUCLEOTIDE SEQUENCE [LARGE SCALE GENOMIC DNA]</scope>
</reference>
<evidence type="ECO:0000259" key="3">
    <source>
        <dbReference type="PROSITE" id="PS50072"/>
    </source>
</evidence>
<evidence type="ECO:0000256" key="1">
    <source>
        <dbReference type="ARBA" id="ARBA00007365"/>
    </source>
</evidence>
<feature type="compositionally biased region" description="Basic residues" evidence="2">
    <location>
        <begin position="362"/>
        <end position="397"/>
    </location>
</feature>
<dbReference type="GO" id="GO:0016853">
    <property type="term" value="F:isomerase activity"/>
    <property type="evidence" value="ECO:0007669"/>
    <property type="project" value="UniProtKB-KW"/>
</dbReference>
<dbReference type="SUPFAM" id="SSF50891">
    <property type="entry name" value="Cyclophilin-like"/>
    <property type="match status" value="1"/>
</dbReference>
<feature type="compositionally biased region" description="Low complexity" evidence="2">
    <location>
        <begin position="398"/>
        <end position="409"/>
    </location>
</feature>
<organism evidence="4 5">
    <name type="scientific">Abeliophyllum distichum</name>
    <dbReference type="NCBI Taxonomy" id="126358"/>
    <lineage>
        <taxon>Eukaryota</taxon>
        <taxon>Viridiplantae</taxon>
        <taxon>Streptophyta</taxon>
        <taxon>Embryophyta</taxon>
        <taxon>Tracheophyta</taxon>
        <taxon>Spermatophyta</taxon>
        <taxon>Magnoliopsida</taxon>
        <taxon>eudicotyledons</taxon>
        <taxon>Gunneridae</taxon>
        <taxon>Pentapetalae</taxon>
        <taxon>asterids</taxon>
        <taxon>lamiids</taxon>
        <taxon>Lamiales</taxon>
        <taxon>Oleaceae</taxon>
        <taxon>Forsythieae</taxon>
        <taxon>Abeliophyllum</taxon>
    </lineage>
</organism>
<feature type="region of interest" description="Disordered" evidence="2">
    <location>
        <begin position="276"/>
        <end position="537"/>
    </location>
</feature>
<dbReference type="AlphaFoldDB" id="A0ABD1NYS5"/>
<dbReference type="Proteomes" id="UP001604336">
    <property type="component" value="Unassembled WGS sequence"/>
</dbReference>
<feature type="compositionally biased region" description="Basic residues" evidence="2">
    <location>
        <begin position="307"/>
        <end position="323"/>
    </location>
</feature>
<dbReference type="EMBL" id="JBFOLK010000090">
    <property type="protein sequence ID" value="KAL2456784.1"/>
    <property type="molecule type" value="Genomic_DNA"/>
</dbReference>
<dbReference type="InterPro" id="IPR002130">
    <property type="entry name" value="Cyclophilin-type_PPIase_dom"/>
</dbReference>
<dbReference type="PANTHER" id="PTHR11071">
    <property type="entry name" value="PEPTIDYL-PROLYL CIS-TRANS ISOMERASE"/>
    <property type="match status" value="1"/>
</dbReference>
<dbReference type="InterPro" id="IPR029000">
    <property type="entry name" value="Cyclophilin-like_dom_sf"/>
</dbReference>
<evidence type="ECO:0000256" key="2">
    <source>
        <dbReference type="SAM" id="MobiDB-lite"/>
    </source>
</evidence>
<feature type="compositionally biased region" description="Low complexity" evidence="2">
    <location>
        <begin position="428"/>
        <end position="437"/>
    </location>
</feature>
<proteinExistence type="inferred from homology"/>
<keyword evidence="4" id="KW-0413">Isomerase</keyword>
<dbReference type="PROSITE" id="PS50072">
    <property type="entry name" value="CSA_PPIASE_2"/>
    <property type="match status" value="1"/>
</dbReference>
<evidence type="ECO:0000313" key="4">
    <source>
        <dbReference type="EMBL" id="KAL2456784.1"/>
    </source>
</evidence>